<accession>A0ABQ8SDA4</accession>
<evidence type="ECO:0000313" key="2">
    <source>
        <dbReference type="Proteomes" id="UP001148838"/>
    </source>
</evidence>
<proteinExistence type="predicted"/>
<evidence type="ECO:0000313" key="1">
    <source>
        <dbReference type="EMBL" id="KAJ4431973.1"/>
    </source>
</evidence>
<protein>
    <submittedName>
        <fullName evidence="1">Uncharacterized protein</fullName>
    </submittedName>
</protein>
<dbReference type="Proteomes" id="UP001148838">
    <property type="component" value="Unassembled WGS sequence"/>
</dbReference>
<gene>
    <name evidence="1" type="ORF">ANN_20582</name>
</gene>
<organism evidence="1 2">
    <name type="scientific">Periplaneta americana</name>
    <name type="common">American cockroach</name>
    <name type="synonym">Blatta americana</name>
    <dbReference type="NCBI Taxonomy" id="6978"/>
    <lineage>
        <taxon>Eukaryota</taxon>
        <taxon>Metazoa</taxon>
        <taxon>Ecdysozoa</taxon>
        <taxon>Arthropoda</taxon>
        <taxon>Hexapoda</taxon>
        <taxon>Insecta</taxon>
        <taxon>Pterygota</taxon>
        <taxon>Neoptera</taxon>
        <taxon>Polyneoptera</taxon>
        <taxon>Dictyoptera</taxon>
        <taxon>Blattodea</taxon>
        <taxon>Blattoidea</taxon>
        <taxon>Blattidae</taxon>
        <taxon>Blattinae</taxon>
        <taxon>Periplaneta</taxon>
    </lineage>
</organism>
<keyword evidence="2" id="KW-1185">Reference proteome</keyword>
<reference evidence="1 2" key="1">
    <citation type="journal article" date="2022" name="Allergy">
        <title>Genome assembly and annotation of Periplaneta americana reveal a comprehensive cockroach allergen profile.</title>
        <authorList>
            <person name="Wang L."/>
            <person name="Xiong Q."/>
            <person name="Saelim N."/>
            <person name="Wang L."/>
            <person name="Nong W."/>
            <person name="Wan A.T."/>
            <person name="Shi M."/>
            <person name="Liu X."/>
            <person name="Cao Q."/>
            <person name="Hui J.H.L."/>
            <person name="Sookrung N."/>
            <person name="Leung T.F."/>
            <person name="Tungtrongchitr A."/>
            <person name="Tsui S.K.W."/>
        </authorList>
    </citation>
    <scope>NUCLEOTIDE SEQUENCE [LARGE SCALE GENOMIC DNA]</scope>
    <source>
        <strain evidence="1">PWHHKU_190912</strain>
    </source>
</reference>
<name>A0ABQ8SDA4_PERAM</name>
<dbReference type="EMBL" id="JAJSOF020000029">
    <property type="protein sequence ID" value="KAJ4431973.1"/>
    <property type="molecule type" value="Genomic_DNA"/>
</dbReference>
<comment type="caution">
    <text evidence="1">The sequence shown here is derived from an EMBL/GenBank/DDBJ whole genome shotgun (WGS) entry which is preliminary data.</text>
</comment>
<sequence length="123" mass="13594">MAGLCEGGNEPSGSLKAICKQNQNVDNSTVAWFQISIIPPVANEKPTFVSPFPITHCESNMADYLYTVIRNVSKFPCFSRILLHYTRRGNACSCTDMELKFGATLDGTPAVCEIPSTDRRCRK</sequence>